<dbReference type="Pfam" id="PF11951">
    <property type="entry name" value="Fungal_trans_2"/>
    <property type="match status" value="1"/>
</dbReference>
<sequence>MRLTLRRSCAACAKAKHRCDLQTPRCSRCTKRNTTCVFANEPLTSKVVSNGGEHSTKNDTQSPLVGLPGPLLLEDAVIQTTEVSALPLKVGAGFDPFDAYPQTSLPRMRVQGLIYHFLSKIAFQYYPLDLNPTSNPFVVSWWPLALTDPALFHVSLQTASLDDELLAEKGFPDSQALMADSVALVRRKVQNPSLACQDSTMDAVVTLAAIELGKGNLRASEMHISGAIRMVQVRGGLQEVNKSSPITARMIPWVAMIVMGAPQFPTQDDAGNGDGVSAIPIWVEFSSEIPPCVYFPEFEDLGIDPLLQKMLSRLQRLFRQCSAPSSSGYITEISTTDLHDLTCFVLHRLLSLPCSPDTPFQSNIISECVRSAMSIYMLIIHGPTYYSHATLLASQVCRLRGHLLEYPNIDGRLNIWFLSIGMVGSQETNMDPWFFDQLITTALSMGISTWEEVCTFLKSVLWLDIPRARIFRQLWEEILDNSTR</sequence>
<evidence type="ECO:0000259" key="2">
    <source>
        <dbReference type="PROSITE" id="PS50048"/>
    </source>
</evidence>
<dbReference type="Pfam" id="PF00172">
    <property type="entry name" value="Zn_clus"/>
    <property type="match status" value="1"/>
</dbReference>
<feature type="domain" description="Zn(2)-C6 fungal-type" evidence="2">
    <location>
        <begin position="8"/>
        <end position="38"/>
    </location>
</feature>
<dbReference type="PANTHER" id="PTHR37540:SF5">
    <property type="entry name" value="TRANSCRIPTION FACTOR DOMAIN-CONTAINING PROTEIN"/>
    <property type="match status" value="1"/>
</dbReference>
<proteinExistence type="predicted"/>
<name>A0A9P7YJK9_9HELO</name>
<dbReference type="Gene3D" id="4.10.240.10">
    <property type="entry name" value="Zn(2)-C6 fungal-type DNA-binding domain"/>
    <property type="match status" value="1"/>
</dbReference>
<dbReference type="CDD" id="cd00067">
    <property type="entry name" value="GAL4"/>
    <property type="match status" value="1"/>
</dbReference>
<reference evidence="3" key="1">
    <citation type="journal article" date="2021" name="IMA Fungus">
        <title>Genomic characterization of three marine fungi, including Emericellopsis atlantica sp. nov. with signatures of a generalist lifestyle and marine biomass degradation.</title>
        <authorList>
            <person name="Hagestad O.C."/>
            <person name="Hou L."/>
            <person name="Andersen J.H."/>
            <person name="Hansen E.H."/>
            <person name="Altermark B."/>
            <person name="Li C."/>
            <person name="Kuhnert E."/>
            <person name="Cox R.J."/>
            <person name="Crous P.W."/>
            <person name="Spatafora J.W."/>
            <person name="Lail K."/>
            <person name="Amirebrahimi M."/>
            <person name="Lipzen A."/>
            <person name="Pangilinan J."/>
            <person name="Andreopoulos W."/>
            <person name="Hayes R.D."/>
            <person name="Ng V."/>
            <person name="Grigoriev I.V."/>
            <person name="Jackson S.A."/>
            <person name="Sutton T.D.S."/>
            <person name="Dobson A.D.W."/>
            <person name="Rama T."/>
        </authorList>
    </citation>
    <scope>NUCLEOTIDE SEQUENCE</scope>
    <source>
        <strain evidence="3">TRa018bII</strain>
    </source>
</reference>
<dbReference type="AlphaFoldDB" id="A0A9P7YJK9"/>
<keyword evidence="4" id="KW-1185">Reference proteome</keyword>
<evidence type="ECO:0000256" key="1">
    <source>
        <dbReference type="ARBA" id="ARBA00023242"/>
    </source>
</evidence>
<evidence type="ECO:0000313" key="3">
    <source>
        <dbReference type="EMBL" id="KAG9234983.1"/>
    </source>
</evidence>
<keyword evidence="1" id="KW-0539">Nucleus</keyword>
<gene>
    <name evidence="3" type="ORF">BJ875DRAFT_287337</name>
</gene>
<dbReference type="InterPro" id="IPR036864">
    <property type="entry name" value="Zn2-C6_fun-type_DNA-bd_sf"/>
</dbReference>
<dbReference type="EMBL" id="MU251445">
    <property type="protein sequence ID" value="KAG9234983.1"/>
    <property type="molecule type" value="Genomic_DNA"/>
</dbReference>
<accession>A0A9P7YJK9</accession>
<dbReference type="OrthoDB" id="5376287at2759"/>
<evidence type="ECO:0000313" key="4">
    <source>
        <dbReference type="Proteomes" id="UP000824998"/>
    </source>
</evidence>
<dbReference type="GO" id="GO:0000981">
    <property type="term" value="F:DNA-binding transcription factor activity, RNA polymerase II-specific"/>
    <property type="evidence" value="ECO:0007669"/>
    <property type="project" value="InterPro"/>
</dbReference>
<dbReference type="PROSITE" id="PS50048">
    <property type="entry name" value="ZN2_CY6_FUNGAL_2"/>
    <property type="match status" value="1"/>
</dbReference>
<dbReference type="PROSITE" id="PS00463">
    <property type="entry name" value="ZN2_CY6_FUNGAL_1"/>
    <property type="match status" value="1"/>
</dbReference>
<comment type="caution">
    <text evidence="3">The sequence shown here is derived from an EMBL/GenBank/DDBJ whole genome shotgun (WGS) entry which is preliminary data.</text>
</comment>
<dbReference type="SUPFAM" id="SSF57701">
    <property type="entry name" value="Zn2/Cys6 DNA-binding domain"/>
    <property type="match status" value="1"/>
</dbReference>
<dbReference type="SMART" id="SM00066">
    <property type="entry name" value="GAL4"/>
    <property type="match status" value="1"/>
</dbReference>
<dbReference type="InterPro" id="IPR001138">
    <property type="entry name" value="Zn2Cys6_DnaBD"/>
</dbReference>
<dbReference type="GO" id="GO:0008270">
    <property type="term" value="F:zinc ion binding"/>
    <property type="evidence" value="ECO:0007669"/>
    <property type="project" value="InterPro"/>
</dbReference>
<dbReference type="PANTHER" id="PTHR37540">
    <property type="entry name" value="TRANSCRIPTION FACTOR (ACR-2), PUTATIVE-RELATED-RELATED"/>
    <property type="match status" value="1"/>
</dbReference>
<organism evidence="3 4">
    <name type="scientific">Amylocarpus encephaloides</name>
    <dbReference type="NCBI Taxonomy" id="45428"/>
    <lineage>
        <taxon>Eukaryota</taxon>
        <taxon>Fungi</taxon>
        <taxon>Dikarya</taxon>
        <taxon>Ascomycota</taxon>
        <taxon>Pezizomycotina</taxon>
        <taxon>Leotiomycetes</taxon>
        <taxon>Helotiales</taxon>
        <taxon>Helotiales incertae sedis</taxon>
        <taxon>Amylocarpus</taxon>
    </lineage>
</organism>
<dbReference type="Proteomes" id="UP000824998">
    <property type="component" value="Unassembled WGS sequence"/>
</dbReference>
<dbReference type="InterPro" id="IPR021858">
    <property type="entry name" value="Fun_TF"/>
</dbReference>
<protein>
    <recommendedName>
        <fullName evidence="2">Zn(2)-C6 fungal-type domain-containing protein</fullName>
    </recommendedName>
</protein>